<feature type="compositionally biased region" description="Low complexity" evidence="1">
    <location>
        <begin position="30"/>
        <end position="42"/>
    </location>
</feature>
<keyword evidence="2" id="KW-0396">Initiation factor</keyword>
<dbReference type="Proteomes" id="UP001219518">
    <property type="component" value="Unassembled WGS sequence"/>
</dbReference>
<dbReference type="EMBL" id="JAHWGI010000979">
    <property type="protein sequence ID" value="KAK3919370.1"/>
    <property type="molecule type" value="Genomic_DNA"/>
</dbReference>
<comment type="caution">
    <text evidence="2">The sequence shown here is derived from an EMBL/GenBank/DDBJ whole genome shotgun (WGS) entry which is preliminary data.</text>
</comment>
<gene>
    <name evidence="2" type="ORF">KUF71_008498</name>
</gene>
<sequence length="194" mass="20071">MCTALAGAGQPCAYTDTKSGSTKRASVRTSSGARPSRRPGPARGRGSGSRGRAGTAVKPRPARRSRSVMVQAPAGAGTGRTPSSYSLTCPVTVRSRNRSLVSRLWFRASNWQRSTRTCAGGGMSASGPGQVQASHIVVLLCADGRRSLKAEAVICSTHPGGLPRHPDAHAGWLALGSPGPEPRHDGLRGATLHT</sequence>
<feature type="region of interest" description="Disordered" evidence="1">
    <location>
        <begin position="1"/>
        <end position="85"/>
    </location>
</feature>
<name>A0AAE1LH94_9NEOP</name>
<reference evidence="2" key="1">
    <citation type="submission" date="2021-07" db="EMBL/GenBank/DDBJ databases">
        <authorList>
            <person name="Catto M.A."/>
            <person name="Jacobson A."/>
            <person name="Kennedy G."/>
            <person name="Labadie P."/>
            <person name="Hunt B.G."/>
            <person name="Srinivasan R."/>
        </authorList>
    </citation>
    <scope>NUCLEOTIDE SEQUENCE</scope>
    <source>
        <strain evidence="2">PL_HMW_Pooled</strain>
        <tissue evidence="2">Head</tissue>
    </source>
</reference>
<reference evidence="2" key="2">
    <citation type="journal article" date="2023" name="BMC Genomics">
        <title>Pest status, molecular evolution, and epigenetic factors derived from the genome assembly of Frankliniella fusca, a thysanopteran phytovirus vector.</title>
        <authorList>
            <person name="Catto M.A."/>
            <person name="Labadie P.E."/>
            <person name="Jacobson A.L."/>
            <person name="Kennedy G.G."/>
            <person name="Srinivasan R."/>
            <person name="Hunt B.G."/>
        </authorList>
    </citation>
    <scope>NUCLEOTIDE SEQUENCE</scope>
    <source>
        <strain evidence="2">PL_HMW_Pooled</strain>
    </source>
</reference>
<accession>A0AAE1LH94</accession>
<dbReference type="AlphaFoldDB" id="A0AAE1LH94"/>
<keyword evidence="3" id="KW-1185">Reference proteome</keyword>
<dbReference type="GO" id="GO:0003743">
    <property type="term" value="F:translation initiation factor activity"/>
    <property type="evidence" value="ECO:0007669"/>
    <property type="project" value="UniProtKB-KW"/>
</dbReference>
<proteinExistence type="predicted"/>
<evidence type="ECO:0000256" key="1">
    <source>
        <dbReference type="SAM" id="MobiDB-lite"/>
    </source>
</evidence>
<keyword evidence="2" id="KW-0648">Protein biosynthesis</keyword>
<organism evidence="2 3">
    <name type="scientific">Frankliniella fusca</name>
    <dbReference type="NCBI Taxonomy" id="407009"/>
    <lineage>
        <taxon>Eukaryota</taxon>
        <taxon>Metazoa</taxon>
        <taxon>Ecdysozoa</taxon>
        <taxon>Arthropoda</taxon>
        <taxon>Hexapoda</taxon>
        <taxon>Insecta</taxon>
        <taxon>Pterygota</taxon>
        <taxon>Neoptera</taxon>
        <taxon>Paraneoptera</taxon>
        <taxon>Thysanoptera</taxon>
        <taxon>Terebrantia</taxon>
        <taxon>Thripoidea</taxon>
        <taxon>Thripidae</taxon>
        <taxon>Frankliniella</taxon>
    </lineage>
</organism>
<protein>
    <submittedName>
        <fullName evidence="2">Eukaryotic translation initiation factor 2A</fullName>
    </submittedName>
</protein>
<feature type="compositionally biased region" description="Polar residues" evidence="1">
    <location>
        <begin position="16"/>
        <end position="29"/>
    </location>
</feature>
<evidence type="ECO:0000313" key="3">
    <source>
        <dbReference type="Proteomes" id="UP001219518"/>
    </source>
</evidence>
<feature type="region of interest" description="Disordered" evidence="1">
    <location>
        <begin position="175"/>
        <end position="194"/>
    </location>
</feature>
<evidence type="ECO:0000313" key="2">
    <source>
        <dbReference type="EMBL" id="KAK3919370.1"/>
    </source>
</evidence>